<keyword evidence="8" id="KW-0548">Nucleotidyltransferase</keyword>
<evidence type="ECO:0000313" key="11">
    <source>
        <dbReference type="Proteomes" id="UP000321947"/>
    </source>
</evidence>
<dbReference type="GO" id="GO:0046872">
    <property type="term" value="F:metal ion binding"/>
    <property type="evidence" value="ECO:0007669"/>
    <property type="project" value="UniProtKB-KW"/>
</dbReference>
<dbReference type="GO" id="GO:0016787">
    <property type="term" value="F:hydrolase activity"/>
    <property type="evidence" value="ECO:0007669"/>
    <property type="project" value="UniProtKB-KW"/>
</dbReference>
<dbReference type="EMBL" id="SSTD01010954">
    <property type="protein sequence ID" value="TYK11016.1"/>
    <property type="molecule type" value="Genomic_DNA"/>
</dbReference>
<keyword evidence="8" id="KW-0808">Transferase</keyword>
<dbReference type="GO" id="GO:0006310">
    <property type="term" value="P:DNA recombination"/>
    <property type="evidence" value="ECO:0007669"/>
    <property type="project" value="UniProtKB-KW"/>
</dbReference>
<comment type="caution">
    <text evidence="10">The sequence shown here is derived from an EMBL/GenBank/DDBJ whole genome shotgun (WGS) entry which is preliminary data.</text>
</comment>
<dbReference type="GO" id="GO:0003964">
    <property type="term" value="F:RNA-directed DNA polymerase activity"/>
    <property type="evidence" value="ECO:0007669"/>
    <property type="project" value="UniProtKB-KW"/>
</dbReference>
<dbReference type="InterPro" id="IPR036397">
    <property type="entry name" value="RNaseH_sf"/>
</dbReference>
<evidence type="ECO:0000256" key="9">
    <source>
        <dbReference type="ARBA" id="ARBA00023172"/>
    </source>
</evidence>
<evidence type="ECO:0000256" key="4">
    <source>
        <dbReference type="ARBA" id="ARBA00022801"/>
    </source>
</evidence>
<evidence type="ECO:0000256" key="6">
    <source>
        <dbReference type="ARBA" id="ARBA00022908"/>
    </source>
</evidence>
<dbReference type="InterPro" id="IPR012337">
    <property type="entry name" value="RNaseH-like_sf"/>
</dbReference>
<dbReference type="GO" id="GO:0004519">
    <property type="term" value="F:endonuclease activity"/>
    <property type="evidence" value="ECO:0007669"/>
    <property type="project" value="UniProtKB-KW"/>
</dbReference>
<accession>A0A5D3CKQ8</accession>
<dbReference type="AlphaFoldDB" id="A0A5D3CKQ8"/>
<keyword evidence="6" id="KW-0229">DNA integration</keyword>
<dbReference type="GO" id="GO:0003887">
    <property type="term" value="F:DNA-directed DNA polymerase activity"/>
    <property type="evidence" value="ECO:0007669"/>
    <property type="project" value="UniProtKB-KW"/>
</dbReference>
<dbReference type="GO" id="GO:0003676">
    <property type="term" value="F:nucleic acid binding"/>
    <property type="evidence" value="ECO:0007669"/>
    <property type="project" value="InterPro"/>
</dbReference>
<evidence type="ECO:0000256" key="3">
    <source>
        <dbReference type="ARBA" id="ARBA00022759"/>
    </source>
</evidence>
<evidence type="ECO:0000256" key="5">
    <source>
        <dbReference type="ARBA" id="ARBA00022842"/>
    </source>
</evidence>
<keyword evidence="7" id="KW-0695">RNA-directed DNA polymerase</keyword>
<evidence type="ECO:0000313" key="10">
    <source>
        <dbReference type="EMBL" id="TYK11016.1"/>
    </source>
</evidence>
<evidence type="ECO:0000256" key="8">
    <source>
        <dbReference type="ARBA" id="ARBA00022932"/>
    </source>
</evidence>
<reference evidence="10 11" key="1">
    <citation type="submission" date="2019-08" db="EMBL/GenBank/DDBJ databases">
        <title>Draft genome sequences of two oriental melons (Cucumis melo L. var makuwa).</title>
        <authorList>
            <person name="Kwon S.-Y."/>
        </authorList>
    </citation>
    <scope>NUCLEOTIDE SEQUENCE [LARGE SCALE GENOMIC DNA]</scope>
    <source>
        <strain evidence="11">cv. Chang Bougi</strain>
        <tissue evidence="10">Leaf</tissue>
    </source>
</reference>
<keyword evidence="8" id="KW-0239">DNA-directed DNA polymerase</keyword>
<dbReference type="PANTHER" id="PTHR42648:SF11">
    <property type="entry name" value="TRANSPOSON TY4-P GAG-POL POLYPROTEIN"/>
    <property type="match status" value="1"/>
</dbReference>
<organism evidence="10 11">
    <name type="scientific">Cucumis melo var. makuwa</name>
    <name type="common">Oriental melon</name>
    <dbReference type="NCBI Taxonomy" id="1194695"/>
    <lineage>
        <taxon>Eukaryota</taxon>
        <taxon>Viridiplantae</taxon>
        <taxon>Streptophyta</taxon>
        <taxon>Embryophyta</taxon>
        <taxon>Tracheophyta</taxon>
        <taxon>Spermatophyta</taxon>
        <taxon>Magnoliopsida</taxon>
        <taxon>eudicotyledons</taxon>
        <taxon>Gunneridae</taxon>
        <taxon>Pentapetalae</taxon>
        <taxon>rosids</taxon>
        <taxon>fabids</taxon>
        <taxon>Cucurbitales</taxon>
        <taxon>Cucurbitaceae</taxon>
        <taxon>Benincaseae</taxon>
        <taxon>Cucumis</taxon>
    </lineage>
</organism>
<keyword evidence="9" id="KW-0233">DNA recombination</keyword>
<protein>
    <submittedName>
        <fullName evidence="10">Retrovirus-related Pol polyprotein from transposon TNT 1-94</fullName>
    </submittedName>
</protein>
<keyword evidence="3" id="KW-0255">Endonuclease</keyword>
<evidence type="ECO:0000256" key="2">
    <source>
        <dbReference type="ARBA" id="ARBA00022723"/>
    </source>
</evidence>
<proteinExistence type="predicted"/>
<gene>
    <name evidence="10" type="ORF">E5676_scaffold874G00600</name>
</gene>
<keyword evidence="2" id="KW-0479">Metal-binding</keyword>
<dbReference type="SUPFAM" id="SSF53098">
    <property type="entry name" value="Ribonuclease H-like"/>
    <property type="match status" value="1"/>
</dbReference>
<keyword evidence="4" id="KW-0378">Hydrolase</keyword>
<dbReference type="Proteomes" id="UP000321947">
    <property type="component" value="Unassembled WGS sequence"/>
</dbReference>
<name>A0A5D3CKQ8_CUCMM</name>
<sequence length="297" mass="33978">MVVVVEITMKRKNKGANKIGVDEDEVVEEAIAQIVKMSSVIIVENMNTAQRIAMSRRRWKKMRIFMMIHEGTTPDSGIVLYVGTGASGDTYGDEHFFVDIQDIEDGHVSFDDASKFGHLHYNRLEELAKKYMVHRLPKLSTCEGCALGKKARTMFQKKAKYCAKRPLELIHKNICGPITLMSFSEYTRRTWVYFLKEKSEAFEVFKKLKVMVEKTTNLYINALRSDRAGEYKSIALTNYCEEEGANNGDGGRAVLDGDIKEKMHKRSEGLRTAHMRQRQQQAINGRRRAVVDLLFPL</sequence>
<dbReference type="InterPro" id="IPR039537">
    <property type="entry name" value="Retrotran_Ty1/copia-like"/>
</dbReference>
<dbReference type="Gene3D" id="3.30.420.10">
    <property type="entry name" value="Ribonuclease H-like superfamily/Ribonuclease H"/>
    <property type="match status" value="1"/>
</dbReference>
<evidence type="ECO:0000256" key="7">
    <source>
        <dbReference type="ARBA" id="ARBA00022918"/>
    </source>
</evidence>
<evidence type="ECO:0000256" key="1">
    <source>
        <dbReference type="ARBA" id="ARBA00022722"/>
    </source>
</evidence>
<keyword evidence="1" id="KW-0540">Nuclease</keyword>
<keyword evidence="5" id="KW-0460">Magnesium</keyword>
<dbReference type="GO" id="GO:0015074">
    <property type="term" value="P:DNA integration"/>
    <property type="evidence" value="ECO:0007669"/>
    <property type="project" value="UniProtKB-KW"/>
</dbReference>
<dbReference type="PANTHER" id="PTHR42648">
    <property type="entry name" value="TRANSPOSASE, PUTATIVE-RELATED"/>
    <property type="match status" value="1"/>
</dbReference>